<dbReference type="AlphaFoldDB" id="A0A5E6UVM8"/>
<protein>
    <recommendedName>
        <fullName evidence="3">RHS repeat-associated core domain-containing protein</fullName>
    </recommendedName>
</protein>
<evidence type="ECO:0000313" key="2">
    <source>
        <dbReference type="Proteomes" id="UP000326953"/>
    </source>
</evidence>
<dbReference type="EMBL" id="CABVHK010000012">
    <property type="protein sequence ID" value="VVN08981.1"/>
    <property type="molecule type" value="Genomic_DNA"/>
</dbReference>
<gene>
    <name evidence="1" type="ORF">PS662_03749</name>
</gene>
<name>A0A5E6UVM8_PSEFL</name>
<dbReference type="Proteomes" id="UP000326953">
    <property type="component" value="Unassembled WGS sequence"/>
</dbReference>
<organism evidence="1 2">
    <name type="scientific">Pseudomonas fluorescens</name>
    <dbReference type="NCBI Taxonomy" id="294"/>
    <lineage>
        <taxon>Bacteria</taxon>
        <taxon>Pseudomonadati</taxon>
        <taxon>Pseudomonadota</taxon>
        <taxon>Gammaproteobacteria</taxon>
        <taxon>Pseudomonadales</taxon>
        <taxon>Pseudomonadaceae</taxon>
        <taxon>Pseudomonas</taxon>
    </lineage>
</organism>
<evidence type="ECO:0008006" key="3">
    <source>
        <dbReference type="Google" id="ProtNLM"/>
    </source>
</evidence>
<reference evidence="1 2" key="1">
    <citation type="submission" date="2019-09" db="EMBL/GenBank/DDBJ databases">
        <authorList>
            <person name="Chandra G."/>
            <person name="Truman W A."/>
        </authorList>
    </citation>
    <scope>NUCLEOTIDE SEQUENCE [LARGE SCALE GENOMIC DNA]</scope>
    <source>
        <strain evidence="1">PS662</strain>
    </source>
</reference>
<sequence length="356" mass="39885">MQPPRATLLCKYRYDPLDRLVANALPDEPERQRFYCKSRLATEIQGATCYSIVQSGDQLLAQQQIKGGVPETTLLVTDPQRSVLQTLHENDPPQSVAYTPYGGVFLNALFSLLGFNGERRDPVTGHYLLGNGYRAFNPVLTRFNSPDTFSPFGTGGLNTYAYCLGDPVNWDDRTGRSLLLSSLVKYIESQILGNIGNKIILLAPGASRKEALALINNQKIVKQIPKAKQQLQSAFKNDYNAIMNPITSDPSSLKSLSIQTITNSNLSSHELPTALRAEIHPQQYKKLMNTLVDHRFPDTPTISEGRLQTLTIDIERSRDPIFKDIATSYRDEMHAIRNAGSVINRAKELKKYIRIY</sequence>
<dbReference type="Gene3D" id="2.180.10.10">
    <property type="entry name" value="RHS repeat-associated core"/>
    <property type="match status" value="1"/>
</dbReference>
<proteinExistence type="predicted"/>
<dbReference type="OrthoDB" id="5905222at2"/>
<dbReference type="RefSeq" id="WP_150712146.1">
    <property type="nucleotide sequence ID" value="NZ_CABVHK010000012.1"/>
</dbReference>
<dbReference type="NCBIfam" id="TIGR03696">
    <property type="entry name" value="Rhs_assc_core"/>
    <property type="match status" value="1"/>
</dbReference>
<accession>A0A5E6UVM8</accession>
<evidence type="ECO:0000313" key="1">
    <source>
        <dbReference type="EMBL" id="VVN08981.1"/>
    </source>
</evidence>
<dbReference type="SUPFAM" id="SSF56399">
    <property type="entry name" value="ADP-ribosylation"/>
    <property type="match status" value="1"/>
</dbReference>
<dbReference type="InterPro" id="IPR022385">
    <property type="entry name" value="Rhs_assc_core"/>
</dbReference>